<evidence type="ECO:0000256" key="5">
    <source>
        <dbReference type="ARBA" id="ARBA00022490"/>
    </source>
</evidence>
<dbReference type="EC" id="2.1.1.77" evidence="3"/>
<keyword evidence="5" id="KW-0963">Cytoplasm</keyword>
<dbReference type="Proteomes" id="UP000533598">
    <property type="component" value="Unassembled WGS sequence"/>
</dbReference>
<reference evidence="12 13" key="1">
    <citation type="submission" date="2020-08" db="EMBL/GenBank/DDBJ databases">
        <title>Sequencing the genomes of 1000 actinobacteria strains.</title>
        <authorList>
            <person name="Klenk H.-P."/>
        </authorList>
    </citation>
    <scope>NUCLEOTIDE SEQUENCE [LARGE SCALE GENOMIC DNA]</scope>
    <source>
        <strain evidence="12 13">DSM 44230</strain>
    </source>
</reference>
<name>A0A7W7CL97_9PSEU</name>
<dbReference type="SUPFAM" id="SSF53335">
    <property type="entry name" value="S-adenosyl-L-methionine-dependent methyltransferases"/>
    <property type="match status" value="1"/>
</dbReference>
<comment type="caution">
    <text evidence="12">The sequence shown here is derived from an EMBL/GenBank/DDBJ whole genome shotgun (WGS) entry which is preliminary data.</text>
</comment>
<dbReference type="InterPro" id="IPR000682">
    <property type="entry name" value="PCMT"/>
</dbReference>
<keyword evidence="8" id="KW-0949">S-adenosyl-L-methionine</keyword>
<keyword evidence="7 12" id="KW-0808">Transferase</keyword>
<accession>A0A7W7CL97</accession>
<organism evidence="12 13">
    <name type="scientific">Crossiella cryophila</name>
    <dbReference type="NCBI Taxonomy" id="43355"/>
    <lineage>
        <taxon>Bacteria</taxon>
        <taxon>Bacillati</taxon>
        <taxon>Actinomycetota</taxon>
        <taxon>Actinomycetes</taxon>
        <taxon>Pseudonocardiales</taxon>
        <taxon>Pseudonocardiaceae</taxon>
        <taxon>Crossiella</taxon>
    </lineage>
</organism>
<evidence type="ECO:0000256" key="3">
    <source>
        <dbReference type="ARBA" id="ARBA00011890"/>
    </source>
</evidence>
<dbReference type="PANTHER" id="PTHR11579">
    <property type="entry name" value="PROTEIN-L-ISOASPARTATE O-METHYLTRANSFERASE"/>
    <property type="match status" value="1"/>
</dbReference>
<evidence type="ECO:0000256" key="1">
    <source>
        <dbReference type="ARBA" id="ARBA00004496"/>
    </source>
</evidence>
<evidence type="ECO:0000256" key="9">
    <source>
        <dbReference type="ARBA" id="ARBA00030757"/>
    </source>
</evidence>
<dbReference type="AlphaFoldDB" id="A0A7W7CL97"/>
<keyword evidence="13" id="KW-1185">Reference proteome</keyword>
<keyword evidence="6 12" id="KW-0489">Methyltransferase</keyword>
<dbReference type="CDD" id="cd02440">
    <property type="entry name" value="AdoMet_MTases"/>
    <property type="match status" value="1"/>
</dbReference>
<sequence length="378" mass="40389">MPGPTSHAEHTAEIRAVSRAGREVLAAFERVDRGWFVPRRMWCSPRGRLPEPVDLLTDPELWRRCVYGDTVVVTQFDDGATHWPEVGRVATSSASQPRLVVDMLERLRLRPGTTVLEIGAGTGYNAALLAELAGAPQVTTVELDPTLAEIAAANLTRTGHPVHLVHGDGTLGCPDRAPFDRVVATVAAVGDGLPYAWVEQTRPGGLILTPWGNAYDNGVLLELTVRPDGTASGPVVSGVAFMQLRGQRVFTGHAADFAELADAGDPRPSAVPPAEVAFGEGVFGIGLRMPEVCCEVSYTGERDYEVLLYHPAGGSAAVADVRDGVVEVRESGPRALWAEVEAAHGWWAGQGRPGLHRFGVTVTPEGQRVWLDSPANPL</sequence>
<comment type="subcellular location">
    <subcellularLocation>
        <location evidence="1">Cytoplasm</location>
    </subcellularLocation>
</comment>
<dbReference type="GO" id="GO:0005737">
    <property type="term" value="C:cytoplasm"/>
    <property type="evidence" value="ECO:0007669"/>
    <property type="project" value="UniProtKB-SubCell"/>
</dbReference>
<evidence type="ECO:0000256" key="10">
    <source>
        <dbReference type="ARBA" id="ARBA00031323"/>
    </source>
</evidence>
<evidence type="ECO:0000256" key="11">
    <source>
        <dbReference type="ARBA" id="ARBA00031350"/>
    </source>
</evidence>
<evidence type="ECO:0000256" key="6">
    <source>
        <dbReference type="ARBA" id="ARBA00022603"/>
    </source>
</evidence>
<dbReference type="GO" id="GO:0004719">
    <property type="term" value="F:protein-L-isoaspartate (D-aspartate) O-methyltransferase activity"/>
    <property type="evidence" value="ECO:0007669"/>
    <property type="project" value="UniProtKB-EC"/>
</dbReference>
<protein>
    <recommendedName>
        <fullName evidence="4">Protein-L-isoaspartate O-methyltransferase</fullName>
        <ecNumber evidence="3">2.1.1.77</ecNumber>
    </recommendedName>
    <alternativeName>
        <fullName evidence="11">L-isoaspartyl protein carboxyl methyltransferase</fullName>
    </alternativeName>
    <alternativeName>
        <fullName evidence="9">Protein L-isoaspartyl methyltransferase</fullName>
    </alternativeName>
    <alternativeName>
        <fullName evidence="10">Protein-beta-aspartate methyltransferase</fullName>
    </alternativeName>
</protein>
<dbReference type="GO" id="GO:0032259">
    <property type="term" value="P:methylation"/>
    <property type="evidence" value="ECO:0007669"/>
    <property type="project" value="UniProtKB-KW"/>
</dbReference>
<evidence type="ECO:0000256" key="8">
    <source>
        <dbReference type="ARBA" id="ARBA00022691"/>
    </source>
</evidence>
<evidence type="ECO:0000256" key="2">
    <source>
        <dbReference type="ARBA" id="ARBA00005369"/>
    </source>
</evidence>
<comment type="similarity">
    <text evidence="2">Belongs to the methyltransferase superfamily. L-isoaspartyl/D-aspartyl protein methyltransferase family.</text>
</comment>
<dbReference type="Gene3D" id="3.40.50.150">
    <property type="entry name" value="Vaccinia Virus protein VP39"/>
    <property type="match status" value="1"/>
</dbReference>
<evidence type="ECO:0000313" key="12">
    <source>
        <dbReference type="EMBL" id="MBB4681858.1"/>
    </source>
</evidence>
<evidence type="ECO:0000313" key="13">
    <source>
        <dbReference type="Proteomes" id="UP000533598"/>
    </source>
</evidence>
<gene>
    <name evidence="12" type="ORF">HNR67_007976</name>
</gene>
<evidence type="ECO:0000256" key="7">
    <source>
        <dbReference type="ARBA" id="ARBA00022679"/>
    </source>
</evidence>
<dbReference type="InterPro" id="IPR029063">
    <property type="entry name" value="SAM-dependent_MTases_sf"/>
</dbReference>
<proteinExistence type="inferred from homology"/>
<dbReference type="RefSeq" id="WP_185008742.1">
    <property type="nucleotide sequence ID" value="NZ_BAAAUI010000058.1"/>
</dbReference>
<evidence type="ECO:0000256" key="4">
    <source>
        <dbReference type="ARBA" id="ARBA00013346"/>
    </source>
</evidence>
<dbReference type="EMBL" id="JACHMH010000001">
    <property type="protein sequence ID" value="MBB4681858.1"/>
    <property type="molecule type" value="Genomic_DNA"/>
</dbReference>
<dbReference type="PANTHER" id="PTHR11579:SF0">
    <property type="entry name" value="PROTEIN-L-ISOASPARTATE(D-ASPARTATE) O-METHYLTRANSFERASE"/>
    <property type="match status" value="1"/>
</dbReference>
<dbReference type="Pfam" id="PF01135">
    <property type="entry name" value="PCMT"/>
    <property type="match status" value="1"/>
</dbReference>